<reference evidence="1 2" key="1">
    <citation type="submission" date="2024-09" db="EMBL/GenBank/DDBJ databases">
        <authorList>
            <person name="Lee S.D."/>
        </authorList>
    </citation>
    <scope>NUCLEOTIDE SEQUENCE [LARGE SCALE GENOMIC DNA]</scope>
    <source>
        <strain evidence="1 2">N1-1</strain>
    </source>
</reference>
<evidence type="ECO:0000313" key="2">
    <source>
        <dbReference type="Proteomes" id="UP001592582"/>
    </source>
</evidence>
<dbReference type="InterPro" id="IPR009100">
    <property type="entry name" value="AcylCoA_DH/oxidase_NM_dom_sf"/>
</dbReference>
<dbReference type="SUPFAM" id="SSF56645">
    <property type="entry name" value="Acyl-CoA dehydrogenase NM domain-like"/>
    <property type="match status" value="1"/>
</dbReference>
<keyword evidence="2" id="KW-1185">Reference proteome</keyword>
<dbReference type="Proteomes" id="UP001592582">
    <property type="component" value="Unassembled WGS sequence"/>
</dbReference>
<accession>A0ABV6VL67</accession>
<comment type="caution">
    <text evidence="1">The sequence shown here is derived from an EMBL/GenBank/DDBJ whole genome shotgun (WGS) entry which is preliminary data.</text>
</comment>
<dbReference type="EMBL" id="JBHEZX010000024">
    <property type="protein sequence ID" value="MFC1414485.1"/>
    <property type="molecule type" value="Genomic_DNA"/>
</dbReference>
<proteinExistence type="predicted"/>
<name>A0ABV6VL67_9ACTN</name>
<sequence length="189" mass="19198">MILQRAALARILAGVEHRARFPRDTVHALGRAGFLSLGGEQAEEVVDRFAPVCPATAAVLRSHYAAVALIGANGGAWLQAEIAAGRHLSTVALTDDPADPARSAESGGVVRLSGRKLDVVAAGEADSYVWSARGADGEPGLWLVPAQARGLLVPAVPDGSGPAGCAGSSVRADPVLLPASVSLRTLSAV</sequence>
<organism evidence="1 2">
    <name type="scientific">Streptacidiphilus alkalitolerans</name>
    <dbReference type="NCBI Taxonomy" id="3342712"/>
    <lineage>
        <taxon>Bacteria</taxon>
        <taxon>Bacillati</taxon>
        <taxon>Actinomycetota</taxon>
        <taxon>Actinomycetes</taxon>
        <taxon>Kitasatosporales</taxon>
        <taxon>Streptomycetaceae</taxon>
        <taxon>Streptacidiphilus</taxon>
    </lineage>
</organism>
<dbReference type="RefSeq" id="WP_380518123.1">
    <property type="nucleotide sequence ID" value="NZ_JBHEZX010000024.1"/>
</dbReference>
<evidence type="ECO:0000313" key="1">
    <source>
        <dbReference type="EMBL" id="MFC1414485.1"/>
    </source>
</evidence>
<protein>
    <submittedName>
        <fullName evidence="1">Acyl-CoA dehydrogenase</fullName>
    </submittedName>
</protein>
<gene>
    <name evidence="1" type="ORF">ACEZDG_35005</name>
</gene>